<dbReference type="Gene3D" id="3.40.50.10320">
    <property type="entry name" value="LmbE-like"/>
    <property type="match status" value="1"/>
</dbReference>
<dbReference type="SUPFAM" id="SSF102588">
    <property type="entry name" value="LmbE-like"/>
    <property type="match status" value="1"/>
</dbReference>
<dbReference type="InterPro" id="IPR003737">
    <property type="entry name" value="GlcNAc_PI_deacetylase-related"/>
</dbReference>
<dbReference type="GO" id="GO:0016137">
    <property type="term" value="P:glycoside metabolic process"/>
    <property type="evidence" value="ECO:0007669"/>
    <property type="project" value="UniProtKB-ARBA"/>
</dbReference>
<dbReference type="PANTHER" id="PTHR12993:SF26">
    <property type="entry name" value="1D-MYO-INOSITOL 2-ACETAMIDO-2-DEOXY-ALPHA-D-GLUCOPYRANOSIDE DEACETYLASE"/>
    <property type="match status" value="1"/>
</dbReference>
<gene>
    <name evidence="2" type="ORF">SAMN04489860_2259</name>
</gene>
<proteinExistence type="predicted"/>
<dbReference type="STRING" id="545619.SAMN04489860_2259"/>
<name>A0A1H1UPK5_9CELL</name>
<keyword evidence="3" id="KW-1185">Reference proteome</keyword>
<dbReference type="PANTHER" id="PTHR12993">
    <property type="entry name" value="N-ACETYLGLUCOSAMINYL-PHOSPHATIDYLINOSITOL DE-N-ACETYLASE-RELATED"/>
    <property type="match status" value="1"/>
</dbReference>
<accession>A0A1H1UPK5</accession>
<evidence type="ECO:0000256" key="1">
    <source>
        <dbReference type="ARBA" id="ARBA00022833"/>
    </source>
</evidence>
<dbReference type="eggNOG" id="COG2120">
    <property type="taxonomic scope" value="Bacteria"/>
</dbReference>
<keyword evidence="1" id="KW-0862">Zinc</keyword>
<evidence type="ECO:0000313" key="3">
    <source>
        <dbReference type="Proteomes" id="UP000185663"/>
    </source>
</evidence>
<evidence type="ECO:0000313" key="2">
    <source>
        <dbReference type="EMBL" id="SDS74393.1"/>
    </source>
</evidence>
<organism evidence="2 3">
    <name type="scientific">Paraoerskovia marina</name>
    <dbReference type="NCBI Taxonomy" id="545619"/>
    <lineage>
        <taxon>Bacteria</taxon>
        <taxon>Bacillati</taxon>
        <taxon>Actinomycetota</taxon>
        <taxon>Actinomycetes</taxon>
        <taxon>Micrococcales</taxon>
        <taxon>Cellulomonadaceae</taxon>
        <taxon>Paraoerskovia</taxon>
    </lineage>
</organism>
<dbReference type="InterPro" id="IPR024078">
    <property type="entry name" value="LmbE-like_dom_sf"/>
</dbReference>
<dbReference type="GO" id="GO:0016811">
    <property type="term" value="F:hydrolase activity, acting on carbon-nitrogen (but not peptide) bonds, in linear amides"/>
    <property type="evidence" value="ECO:0007669"/>
    <property type="project" value="TreeGrafter"/>
</dbReference>
<dbReference type="AlphaFoldDB" id="A0A1H1UPK5"/>
<dbReference type="EMBL" id="LT629776">
    <property type="protein sequence ID" value="SDS74393.1"/>
    <property type="molecule type" value="Genomic_DNA"/>
</dbReference>
<dbReference type="RefSeq" id="WP_083372553.1">
    <property type="nucleotide sequence ID" value="NZ_LT629776.1"/>
</dbReference>
<dbReference type="OrthoDB" id="158614at2"/>
<dbReference type="Pfam" id="PF02585">
    <property type="entry name" value="PIG-L"/>
    <property type="match status" value="1"/>
</dbReference>
<protein>
    <submittedName>
        <fullName evidence="2">N-acetyl-1-D-myo-inositol-2-amino-2-deoxy-alpha-D-glucopyranoside deacetylase</fullName>
    </submittedName>
</protein>
<sequence length="314" mass="32086">MNDGASRTEQPVAPRGGLLVVHAHPDDETLTNGALLATWAAAGEPVTVVTCTRGERGEVIGEELAHLEGDGPALAAHREGELAQALAALGVQGHDFLDGGPGVLDPRTASDGVASPGTRYQDSGMAWVEPGVADRGAAVPDGAFVDVPLDEAAARLVALIERSDPAVVVTYEPGGGYGHPDHVRAHEVVARAGELLGDACPELWWSVQPESVVRTARSELAAGSVPDGMSVPAADAALPSAVVPDGMLGDALVVDVRPVLPAVLAALRAHATQVQGVVPISGAAAIGRYALSNDVLAPVLPIEVYLPRPARPSR</sequence>
<dbReference type="Proteomes" id="UP000185663">
    <property type="component" value="Chromosome I"/>
</dbReference>
<reference evidence="2 3" key="1">
    <citation type="submission" date="2016-10" db="EMBL/GenBank/DDBJ databases">
        <authorList>
            <person name="de Groot N.N."/>
        </authorList>
    </citation>
    <scope>NUCLEOTIDE SEQUENCE [LARGE SCALE GENOMIC DNA]</scope>
    <source>
        <strain evidence="2 3">DSM 22126</strain>
    </source>
</reference>